<evidence type="ECO:0000256" key="2">
    <source>
        <dbReference type="ARBA" id="ARBA00023604"/>
    </source>
</evidence>
<dbReference type="PANTHER" id="PTHR34598">
    <property type="entry name" value="BLL6449 PROTEIN"/>
    <property type="match status" value="1"/>
</dbReference>
<sequence length="291" mass="33595">MSENTKIISSQVYFLKKDPKYDTVKPYSLRFTPPAGFPRANVELEAHDITIEDVRPVVKELSLKKNGFSIMPLESSMQYEDFNDKDKVIDVYLRELSNTLRQYLGATRVQIFEHTIRKRHEIFPISTGEPYQYNQPTSMAHVDTTVPWAVSMARTLNDGNNDVTTNGHLQCVNVWKPIIGPVRDWPLAMCDPRTVVPKEDHEPCDLVYPDYVVENLQLYFRPTHRWVYLSDQQVSEAWVFVQSDTENGQVAGMAFVYDMSCWCIELSPRASSTYLVPESVGIARRSIERKY</sequence>
<keyword evidence="1" id="KW-0560">Oxidoreductase</keyword>
<dbReference type="GeneID" id="95976325"/>
<evidence type="ECO:0000313" key="3">
    <source>
        <dbReference type="EMBL" id="KAL1302194.1"/>
    </source>
</evidence>
<evidence type="ECO:0000256" key="1">
    <source>
        <dbReference type="ARBA" id="ARBA00023002"/>
    </source>
</evidence>
<accession>A0ABR3P840</accession>
<organism evidence="3 4">
    <name type="scientific">Neodothiora populina</name>
    <dbReference type="NCBI Taxonomy" id="2781224"/>
    <lineage>
        <taxon>Eukaryota</taxon>
        <taxon>Fungi</taxon>
        <taxon>Dikarya</taxon>
        <taxon>Ascomycota</taxon>
        <taxon>Pezizomycotina</taxon>
        <taxon>Dothideomycetes</taxon>
        <taxon>Dothideomycetidae</taxon>
        <taxon>Dothideales</taxon>
        <taxon>Dothioraceae</taxon>
        <taxon>Neodothiora</taxon>
    </lineage>
</organism>
<dbReference type="Proteomes" id="UP001562354">
    <property type="component" value="Unassembled WGS sequence"/>
</dbReference>
<reference evidence="3 4" key="1">
    <citation type="submission" date="2024-07" db="EMBL/GenBank/DDBJ databases">
        <title>Draft sequence of the Neodothiora populina.</title>
        <authorList>
            <person name="Drown D.D."/>
            <person name="Schuette U.S."/>
            <person name="Buechlein A.B."/>
            <person name="Rusch D.R."/>
            <person name="Winton L.W."/>
            <person name="Adams G.A."/>
        </authorList>
    </citation>
    <scope>NUCLEOTIDE SEQUENCE [LARGE SCALE GENOMIC DNA]</scope>
    <source>
        <strain evidence="3 4">CPC 39397</strain>
    </source>
</reference>
<dbReference type="PANTHER" id="PTHR34598:SF3">
    <property type="entry name" value="OXIDOREDUCTASE AN1597"/>
    <property type="match status" value="1"/>
</dbReference>
<gene>
    <name evidence="3" type="ORF">AAFC00_002623</name>
</gene>
<dbReference type="InterPro" id="IPR044053">
    <property type="entry name" value="AsaB-like"/>
</dbReference>
<comment type="similarity">
    <text evidence="2">Belongs to the asaB hydroxylase/desaturase family.</text>
</comment>
<evidence type="ECO:0000313" key="4">
    <source>
        <dbReference type="Proteomes" id="UP001562354"/>
    </source>
</evidence>
<dbReference type="EMBL" id="JBFMKM010000012">
    <property type="protein sequence ID" value="KAL1302194.1"/>
    <property type="molecule type" value="Genomic_DNA"/>
</dbReference>
<protein>
    <submittedName>
        <fullName evidence="3">Uncharacterized protein</fullName>
    </submittedName>
</protein>
<proteinExistence type="inferred from homology"/>
<comment type="caution">
    <text evidence="3">The sequence shown here is derived from an EMBL/GenBank/DDBJ whole genome shotgun (WGS) entry which is preliminary data.</text>
</comment>
<name>A0ABR3P840_9PEZI</name>
<keyword evidence="4" id="KW-1185">Reference proteome</keyword>
<dbReference type="RefSeq" id="XP_069198470.1">
    <property type="nucleotide sequence ID" value="XM_069348028.1"/>
</dbReference>
<dbReference type="NCBIfam" id="NF041278">
    <property type="entry name" value="CmcJ_NvfI_EfuI"/>
    <property type="match status" value="1"/>
</dbReference>